<reference evidence="1 2" key="1">
    <citation type="submission" date="2017-12" db="EMBL/GenBank/DDBJ databases">
        <title>Hemimetabolous genomes reveal molecular basis of termite eusociality.</title>
        <authorList>
            <person name="Harrison M.C."/>
            <person name="Jongepier E."/>
            <person name="Robertson H.M."/>
            <person name="Arning N."/>
            <person name="Bitard-Feildel T."/>
            <person name="Chao H."/>
            <person name="Childers C.P."/>
            <person name="Dinh H."/>
            <person name="Doddapaneni H."/>
            <person name="Dugan S."/>
            <person name="Gowin J."/>
            <person name="Greiner C."/>
            <person name="Han Y."/>
            <person name="Hu H."/>
            <person name="Hughes D.S.T."/>
            <person name="Huylmans A.-K."/>
            <person name="Kemena C."/>
            <person name="Kremer L.P.M."/>
            <person name="Lee S.L."/>
            <person name="Lopez-Ezquerra A."/>
            <person name="Mallet L."/>
            <person name="Monroy-Kuhn J.M."/>
            <person name="Moser A."/>
            <person name="Murali S.C."/>
            <person name="Muzny D.M."/>
            <person name="Otani S."/>
            <person name="Piulachs M.-D."/>
            <person name="Poelchau M."/>
            <person name="Qu J."/>
            <person name="Schaub F."/>
            <person name="Wada-Katsumata A."/>
            <person name="Worley K.C."/>
            <person name="Xie Q."/>
            <person name="Ylla G."/>
            <person name="Poulsen M."/>
            <person name="Gibbs R.A."/>
            <person name="Schal C."/>
            <person name="Richards S."/>
            <person name="Belles X."/>
            <person name="Korb J."/>
            <person name="Bornberg-Bauer E."/>
        </authorList>
    </citation>
    <scope>NUCLEOTIDE SEQUENCE [LARGE SCALE GENOMIC DNA]</scope>
    <source>
        <tissue evidence="1">Whole body</tissue>
    </source>
</reference>
<dbReference type="Proteomes" id="UP000235965">
    <property type="component" value="Unassembled WGS sequence"/>
</dbReference>
<dbReference type="GO" id="GO:0006914">
    <property type="term" value="P:autophagy"/>
    <property type="evidence" value="ECO:0007669"/>
    <property type="project" value="TreeGrafter"/>
</dbReference>
<evidence type="ECO:0000313" key="2">
    <source>
        <dbReference type="Proteomes" id="UP000235965"/>
    </source>
</evidence>
<proteinExistence type="predicted"/>
<protein>
    <submittedName>
        <fullName evidence="1">Uncharacterized protein</fullName>
    </submittedName>
</protein>
<keyword evidence="2" id="KW-1185">Reference proteome</keyword>
<dbReference type="Pfam" id="PF15019">
    <property type="entry name" value="C9orf72-like"/>
    <property type="match status" value="1"/>
</dbReference>
<dbReference type="PANTHER" id="PTHR31855:SF2">
    <property type="entry name" value="GUANINE NUCLEOTIDE EXCHANGE FACTOR C9ORF72"/>
    <property type="match status" value="1"/>
</dbReference>
<dbReference type="EMBL" id="NEVH01000250">
    <property type="protein sequence ID" value="PNF43925.1"/>
    <property type="molecule type" value="Genomic_DNA"/>
</dbReference>
<accession>A0A2J7RSW8</accession>
<dbReference type="GO" id="GO:0005768">
    <property type="term" value="C:endosome"/>
    <property type="evidence" value="ECO:0007669"/>
    <property type="project" value="TreeGrafter"/>
</dbReference>
<dbReference type="GO" id="GO:0006897">
    <property type="term" value="P:endocytosis"/>
    <property type="evidence" value="ECO:0007669"/>
    <property type="project" value="TreeGrafter"/>
</dbReference>
<dbReference type="GO" id="GO:0005776">
    <property type="term" value="C:autophagosome"/>
    <property type="evidence" value="ECO:0007669"/>
    <property type="project" value="TreeGrafter"/>
</dbReference>
<sequence>MVVMEEPFHSSNRISVPYTVENLVSNFGPAIKMDSGDICNIDSNSGKNVLPVLRSVAVSSNIASSAQEEVCHFFHVDTSKSNKFPAVSTADRTYLQEIKQDPPAEYSLPNDHGANSSVSYILPSEEDNIVSAVVLSKWDDIMGPQTVHVWLKDDADVRSLDSKSTLGQHTIRNMCLAKSVKYVTVHTVNCTGLNSVLSANYGSASGDLGQRSSGLFIVPELDLIAQSVVFQLQDHKLSVPYSLALTVSYQHYSYFLHLRQLCQHWLQRMAARLSAILMKCLSSNSKFEVSDQINGWMMDVCSMMQSLKSHGLATATHIQSYHVLSNPVLERVITSHLQTFGCTVVMGTSSEDINSLILFLALFLDTDELHCSRFVLPPEKCSFHAALFLQGLLLNEFGCRELCSIELASNPYPVTAVDLTRGAQAAAVKQTPLRHHRWQVTWWEYHLLSEEGKAEGPRHPVHE</sequence>
<dbReference type="InParanoid" id="A0A2J7RSW8"/>
<dbReference type="STRING" id="105785.A0A2J7RSW8"/>
<dbReference type="PANTHER" id="PTHR31855">
    <property type="entry name" value="GUANINE NUCLEOTIDE EXCHANGE C9ORF72"/>
    <property type="match status" value="1"/>
</dbReference>
<evidence type="ECO:0000313" key="1">
    <source>
        <dbReference type="EMBL" id="PNF43925.1"/>
    </source>
</evidence>
<name>A0A2J7RSW8_9NEOP</name>
<dbReference type="InterPro" id="IPR027819">
    <property type="entry name" value="C9orf72"/>
</dbReference>
<gene>
    <name evidence="1" type="ORF">B7P43_G02816</name>
</gene>
<comment type="caution">
    <text evidence="1">The sequence shown here is derived from an EMBL/GenBank/DDBJ whole genome shotgun (WGS) entry which is preliminary data.</text>
</comment>
<dbReference type="PROSITE" id="PS51835">
    <property type="entry name" value="DENN_C9ORF72"/>
    <property type="match status" value="1"/>
</dbReference>
<organism evidence="1 2">
    <name type="scientific">Cryptotermes secundus</name>
    <dbReference type="NCBI Taxonomy" id="105785"/>
    <lineage>
        <taxon>Eukaryota</taxon>
        <taxon>Metazoa</taxon>
        <taxon>Ecdysozoa</taxon>
        <taxon>Arthropoda</taxon>
        <taxon>Hexapoda</taxon>
        <taxon>Insecta</taxon>
        <taxon>Pterygota</taxon>
        <taxon>Neoptera</taxon>
        <taxon>Polyneoptera</taxon>
        <taxon>Dictyoptera</taxon>
        <taxon>Blattodea</taxon>
        <taxon>Blattoidea</taxon>
        <taxon>Termitoidae</taxon>
        <taxon>Kalotermitidae</taxon>
        <taxon>Cryptotermitinae</taxon>
        <taxon>Cryptotermes</taxon>
    </lineage>
</organism>
<dbReference type="GO" id="GO:0005085">
    <property type="term" value="F:guanyl-nucleotide exchange factor activity"/>
    <property type="evidence" value="ECO:0007669"/>
    <property type="project" value="InterPro"/>
</dbReference>
<dbReference type="OrthoDB" id="10252077at2759"/>
<dbReference type="AlphaFoldDB" id="A0A2J7RSW8"/>